<evidence type="ECO:0000259" key="13">
    <source>
        <dbReference type="Pfam" id="PF00266"/>
    </source>
</evidence>
<dbReference type="InterPro" id="IPR015421">
    <property type="entry name" value="PyrdxlP-dep_Trfase_major"/>
</dbReference>
<comment type="subcellular location">
    <subcellularLocation>
        <location evidence="2">Cytoplasm</location>
        <location evidence="2">Cytosol</location>
    </subcellularLocation>
</comment>
<dbReference type="Gene3D" id="3.90.1150.10">
    <property type="entry name" value="Aspartate Aminotransferase, domain 1"/>
    <property type="match status" value="1"/>
</dbReference>
<proteinExistence type="inferred from homology"/>
<dbReference type="InterPro" id="IPR016454">
    <property type="entry name" value="Cysteine_dSase"/>
</dbReference>
<dbReference type="Gene3D" id="3.40.640.10">
    <property type="entry name" value="Type I PLP-dependent aspartate aminotransferase-like (Major domain)"/>
    <property type="match status" value="1"/>
</dbReference>
<evidence type="ECO:0000313" key="15">
    <source>
        <dbReference type="Proteomes" id="UP000828390"/>
    </source>
</evidence>
<evidence type="ECO:0000256" key="10">
    <source>
        <dbReference type="ARBA" id="ARBA00039054"/>
    </source>
</evidence>
<dbReference type="EMBL" id="JAIWYP010000016">
    <property type="protein sequence ID" value="KAH3697991.1"/>
    <property type="molecule type" value="Genomic_DNA"/>
</dbReference>
<gene>
    <name evidence="14" type="ORF">DPMN_085504</name>
</gene>
<keyword evidence="5" id="KW-0963">Cytoplasm</keyword>
<feature type="domain" description="Aminotransferase class V" evidence="13">
    <location>
        <begin position="20"/>
        <end position="103"/>
    </location>
</feature>
<feature type="domain" description="Aminotransferase class V" evidence="13">
    <location>
        <begin position="163"/>
        <end position="455"/>
    </location>
</feature>
<dbReference type="Pfam" id="PF00266">
    <property type="entry name" value="Aminotran_5"/>
    <property type="match status" value="2"/>
</dbReference>
<dbReference type="PANTHER" id="PTHR11601">
    <property type="entry name" value="CYSTEINE DESULFURYLASE FAMILY MEMBER"/>
    <property type="match status" value="1"/>
</dbReference>
<evidence type="ECO:0000256" key="1">
    <source>
        <dbReference type="ARBA" id="ARBA00001933"/>
    </source>
</evidence>
<organism evidence="14 15">
    <name type="scientific">Dreissena polymorpha</name>
    <name type="common">Zebra mussel</name>
    <name type="synonym">Mytilus polymorpha</name>
    <dbReference type="NCBI Taxonomy" id="45954"/>
    <lineage>
        <taxon>Eukaryota</taxon>
        <taxon>Metazoa</taxon>
        <taxon>Spiralia</taxon>
        <taxon>Lophotrochozoa</taxon>
        <taxon>Mollusca</taxon>
        <taxon>Bivalvia</taxon>
        <taxon>Autobranchia</taxon>
        <taxon>Heteroconchia</taxon>
        <taxon>Euheterodonta</taxon>
        <taxon>Imparidentia</taxon>
        <taxon>Neoheterodontei</taxon>
        <taxon>Myida</taxon>
        <taxon>Dreissenoidea</taxon>
        <taxon>Dreissenidae</taxon>
        <taxon>Dreissena</taxon>
    </lineage>
</organism>
<comment type="similarity">
    <text evidence="3">Belongs to the class-V pyridoxal-phosphate-dependent aminotransferase family.</text>
</comment>
<dbReference type="InterPro" id="IPR000192">
    <property type="entry name" value="Aminotrans_V_dom"/>
</dbReference>
<evidence type="ECO:0000256" key="7">
    <source>
        <dbReference type="ARBA" id="ARBA00022898"/>
    </source>
</evidence>
<comment type="cofactor">
    <cofactor evidence="1">
        <name>pyridoxal 5'-phosphate</name>
        <dbReference type="ChEBI" id="CHEBI:597326"/>
    </cofactor>
</comment>
<dbReference type="FunFam" id="3.90.1150.10:FF:000065">
    <property type="entry name" value="Selenocysteine lyase"/>
    <property type="match status" value="1"/>
</dbReference>
<evidence type="ECO:0000256" key="8">
    <source>
        <dbReference type="ARBA" id="ARBA00023239"/>
    </source>
</evidence>
<keyword evidence="6" id="KW-0808">Transferase</keyword>
<dbReference type="GO" id="GO:0009000">
    <property type="term" value="F:selenocysteine lyase activity"/>
    <property type="evidence" value="ECO:0007669"/>
    <property type="project" value="UniProtKB-EC"/>
</dbReference>
<keyword evidence="8" id="KW-0456">Lyase</keyword>
<evidence type="ECO:0000256" key="9">
    <source>
        <dbReference type="ARBA" id="ARBA00037407"/>
    </source>
</evidence>
<dbReference type="GO" id="GO:0005829">
    <property type="term" value="C:cytosol"/>
    <property type="evidence" value="ECO:0007669"/>
    <property type="project" value="UniProtKB-SubCell"/>
</dbReference>
<dbReference type="PIRSF" id="PIRSF005572">
    <property type="entry name" value="NifS"/>
    <property type="match status" value="1"/>
</dbReference>
<evidence type="ECO:0000256" key="11">
    <source>
        <dbReference type="ARBA" id="ARBA00040554"/>
    </source>
</evidence>
<dbReference type="InterPro" id="IPR015424">
    <property type="entry name" value="PyrdxlP-dep_Trfase"/>
</dbReference>
<name>A0A9D3YFW2_DREPO</name>
<reference evidence="14" key="2">
    <citation type="submission" date="2020-11" db="EMBL/GenBank/DDBJ databases">
        <authorList>
            <person name="McCartney M.A."/>
            <person name="Auch B."/>
            <person name="Kono T."/>
            <person name="Mallez S."/>
            <person name="Becker A."/>
            <person name="Gohl D.M."/>
            <person name="Silverstein K.A.T."/>
            <person name="Koren S."/>
            <person name="Bechman K.B."/>
            <person name="Herman A."/>
            <person name="Abrahante J.E."/>
            <person name="Garbe J."/>
        </authorList>
    </citation>
    <scope>NUCLEOTIDE SEQUENCE</scope>
    <source>
        <strain evidence="14">Duluth1</strain>
        <tissue evidence="14">Whole animal</tissue>
    </source>
</reference>
<dbReference type="AlphaFoldDB" id="A0A9D3YFW2"/>
<dbReference type="InterPro" id="IPR015422">
    <property type="entry name" value="PyrdxlP-dep_Trfase_small"/>
</dbReference>
<comment type="function">
    <text evidence="9">Catalyzes the decomposition of L-selenocysteine to L-alanine and elemental selenium.</text>
</comment>
<evidence type="ECO:0000313" key="14">
    <source>
        <dbReference type="EMBL" id="KAH3697991.1"/>
    </source>
</evidence>
<dbReference type="OrthoDB" id="10250117at2759"/>
<sequence length="470" mass="51536">MSLKNIGEKIYHINKMETKIYLDYNATTPLDKNVRETINDALEHCWGNPSSSHNTGKSAKRVIDEARRNVATMIGGSSSDVIFTSGGTEANNMIILSAVHHFRKLYGLTNSNGLPSEKAKTHNSLASDLSRLDKSPKKRKLSDGDGDEIQHGVFYGDGDHKIRRLPHIISSYLEHPAVNVFLEHLKSTGQADVTYAEISQTTGRVEVEGITKAIRPNTILVTVMLANNETGIIQPVREICEAIRNLDRSELETEQIYVHTDAAQAIGKISVDVQSLGVDYLTIVGHKFYGPRIGAVYTRGLAKSETPLFPVFYGGGQEKGLRAGTENTGMIAGLGKASEIVNANLTEFQTHMKMCRDYLESRLTEHFKERVHFNGKFPGIESLPNTCNVSILGKNLQGHRVLEKCKTIEASVGAACHAQNKPSAILLAVGIPEDIARNALRLSLGRETTLADVDLVVEDLVQAVQELDAE</sequence>
<evidence type="ECO:0000256" key="2">
    <source>
        <dbReference type="ARBA" id="ARBA00004514"/>
    </source>
</evidence>
<feature type="region of interest" description="Disordered" evidence="12">
    <location>
        <begin position="113"/>
        <end position="146"/>
    </location>
</feature>
<reference evidence="14" key="1">
    <citation type="journal article" date="2019" name="bioRxiv">
        <title>The Genome of the Zebra Mussel, Dreissena polymorpha: A Resource for Invasive Species Research.</title>
        <authorList>
            <person name="McCartney M.A."/>
            <person name="Auch B."/>
            <person name="Kono T."/>
            <person name="Mallez S."/>
            <person name="Zhang Y."/>
            <person name="Obille A."/>
            <person name="Becker A."/>
            <person name="Abrahante J.E."/>
            <person name="Garbe J."/>
            <person name="Badalamenti J.P."/>
            <person name="Herman A."/>
            <person name="Mangelson H."/>
            <person name="Liachko I."/>
            <person name="Sullivan S."/>
            <person name="Sone E.D."/>
            <person name="Koren S."/>
            <person name="Silverstein K.A.T."/>
            <person name="Beckman K.B."/>
            <person name="Gohl D.M."/>
        </authorList>
    </citation>
    <scope>NUCLEOTIDE SEQUENCE</scope>
    <source>
        <strain evidence="14">Duluth1</strain>
        <tissue evidence="14">Whole animal</tissue>
    </source>
</reference>
<evidence type="ECO:0000256" key="3">
    <source>
        <dbReference type="ARBA" id="ARBA00009236"/>
    </source>
</evidence>
<evidence type="ECO:0000256" key="4">
    <source>
        <dbReference type="ARBA" id="ARBA00011738"/>
    </source>
</evidence>
<keyword evidence="7" id="KW-0663">Pyridoxal phosphate</keyword>
<dbReference type="SUPFAM" id="SSF53383">
    <property type="entry name" value="PLP-dependent transferases"/>
    <property type="match status" value="1"/>
</dbReference>
<comment type="caution">
    <text evidence="14">The sequence shown here is derived from an EMBL/GenBank/DDBJ whole genome shotgun (WGS) entry which is preliminary data.</text>
</comment>
<dbReference type="GO" id="GO:0016740">
    <property type="term" value="F:transferase activity"/>
    <property type="evidence" value="ECO:0007669"/>
    <property type="project" value="UniProtKB-KW"/>
</dbReference>
<evidence type="ECO:0000256" key="12">
    <source>
        <dbReference type="SAM" id="MobiDB-lite"/>
    </source>
</evidence>
<comment type="subunit">
    <text evidence="4">Homodimer.</text>
</comment>
<keyword evidence="15" id="KW-1185">Reference proteome</keyword>
<accession>A0A9D3YFW2</accession>
<evidence type="ECO:0000256" key="5">
    <source>
        <dbReference type="ARBA" id="ARBA00022490"/>
    </source>
</evidence>
<dbReference type="Proteomes" id="UP000828390">
    <property type="component" value="Unassembled WGS sequence"/>
</dbReference>
<dbReference type="EC" id="4.4.1.16" evidence="10"/>
<dbReference type="PANTHER" id="PTHR11601:SF62">
    <property type="entry name" value="SELENOCYSTEINE LYASE"/>
    <property type="match status" value="1"/>
</dbReference>
<protein>
    <recommendedName>
        <fullName evidence="11">Selenocysteine lyase</fullName>
        <ecNumber evidence="10">4.4.1.16</ecNumber>
    </recommendedName>
</protein>
<evidence type="ECO:0000256" key="6">
    <source>
        <dbReference type="ARBA" id="ARBA00022679"/>
    </source>
</evidence>